<evidence type="ECO:0000313" key="1">
    <source>
        <dbReference type="EMBL" id="KKS87458.1"/>
    </source>
</evidence>
<dbReference type="EMBL" id="LCFD01000002">
    <property type="protein sequence ID" value="KKS87458.1"/>
    <property type="molecule type" value="Genomic_DNA"/>
</dbReference>
<dbReference type="AlphaFoldDB" id="A0A0G1FKN4"/>
<name>A0A0G1FKN4_9BACT</name>
<gene>
    <name evidence="1" type="ORF">UV61_C0002G0179</name>
</gene>
<dbReference type="PANTHER" id="PTHR12993:SF30">
    <property type="entry name" value="N-ACETYL-ALPHA-D-GLUCOSAMINYL L-MALATE DEACETYLASE 1"/>
    <property type="match status" value="1"/>
</dbReference>
<organism evidence="1 2">
    <name type="scientific">Candidatus Gottesmanbacteria bacterium GW2011_GWB1_43_11</name>
    <dbReference type="NCBI Taxonomy" id="1618446"/>
    <lineage>
        <taxon>Bacteria</taxon>
        <taxon>Candidatus Gottesmaniibacteriota</taxon>
    </lineage>
</organism>
<protein>
    <submittedName>
        <fullName evidence="1">N-acetylglucosaminylphosphatidylinositol deacetylase</fullName>
    </submittedName>
</protein>
<proteinExistence type="predicted"/>
<dbReference type="InterPro" id="IPR003737">
    <property type="entry name" value="GlcNAc_PI_deacetylase-related"/>
</dbReference>
<dbReference type="Gene3D" id="3.40.50.10320">
    <property type="entry name" value="LmbE-like"/>
    <property type="match status" value="1"/>
</dbReference>
<dbReference type="Proteomes" id="UP000034050">
    <property type="component" value="Unassembled WGS sequence"/>
</dbReference>
<accession>A0A0G1FKN4</accession>
<dbReference type="PANTHER" id="PTHR12993">
    <property type="entry name" value="N-ACETYLGLUCOSAMINYL-PHOSPHATIDYLINOSITOL DE-N-ACETYLASE-RELATED"/>
    <property type="match status" value="1"/>
</dbReference>
<dbReference type="STRING" id="1618446.UV61_C0002G0179"/>
<dbReference type="Pfam" id="PF02585">
    <property type="entry name" value="PIG-L"/>
    <property type="match status" value="1"/>
</dbReference>
<evidence type="ECO:0000313" key="2">
    <source>
        <dbReference type="Proteomes" id="UP000034050"/>
    </source>
</evidence>
<dbReference type="InterPro" id="IPR024078">
    <property type="entry name" value="LmbE-like_dom_sf"/>
</dbReference>
<dbReference type="GO" id="GO:0016811">
    <property type="term" value="F:hydrolase activity, acting on carbon-nitrogen (but not peptide) bonds, in linear amides"/>
    <property type="evidence" value="ECO:0007669"/>
    <property type="project" value="TreeGrafter"/>
</dbReference>
<reference evidence="1 2" key="1">
    <citation type="journal article" date="2015" name="Nature">
        <title>rRNA introns, odd ribosomes, and small enigmatic genomes across a large radiation of phyla.</title>
        <authorList>
            <person name="Brown C.T."/>
            <person name="Hug L.A."/>
            <person name="Thomas B.C."/>
            <person name="Sharon I."/>
            <person name="Castelle C.J."/>
            <person name="Singh A."/>
            <person name="Wilkins M.J."/>
            <person name="Williams K.H."/>
            <person name="Banfield J.F."/>
        </authorList>
    </citation>
    <scope>NUCLEOTIDE SEQUENCE [LARGE SCALE GENOMIC DNA]</scope>
</reference>
<dbReference type="SUPFAM" id="SSF102588">
    <property type="entry name" value="LmbE-like"/>
    <property type="match status" value="1"/>
</dbReference>
<sequence>MKNKVMVVAAHPDDEVLGAGGIMLKHVADRDFLYILILGDGESARDDQGSIQKRAKQAQQVAKKIGAKELILEKLPDNKFDSLPLLTITKVVERTIFKIKPNLVYTHFASDLNIDHRLTFQAVLTACRPQPGFFVKKIVSFEVLSSTEWQHKSPQTMFSPTEYINISQYIEKKVKLMKIYKDELRSFPHPRSAEGIKTLAHYRGMEVGFQNAEAFQVVRNIKD</sequence>
<comment type="caution">
    <text evidence="1">The sequence shown here is derived from an EMBL/GenBank/DDBJ whole genome shotgun (WGS) entry which is preliminary data.</text>
</comment>